<dbReference type="SUPFAM" id="SSF55729">
    <property type="entry name" value="Acyl-CoA N-acyltransferases (Nat)"/>
    <property type="match status" value="1"/>
</dbReference>
<dbReference type="GO" id="GO:0016747">
    <property type="term" value="F:acyltransferase activity, transferring groups other than amino-acyl groups"/>
    <property type="evidence" value="ECO:0007669"/>
    <property type="project" value="InterPro"/>
</dbReference>
<dbReference type="Proteomes" id="UP000030200">
    <property type="component" value="Segment"/>
</dbReference>
<name>A0A0A0RL08_9CAUD</name>
<protein>
    <recommendedName>
        <fullName evidence="1">N-acetyltransferase domain-containing protein</fullName>
    </recommendedName>
</protein>
<reference evidence="2 3" key="1">
    <citation type="submission" date="2014-09" db="EMBL/GenBank/DDBJ databases">
        <authorList>
            <person name="Gicewicz E.A."/>
            <person name="Hiryak K.M."/>
            <person name="Horoschock A.N."/>
            <person name="Kneeream E.R."/>
            <person name="Luchetta J."/>
            <person name="Mikolon A.R."/>
            <person name="Smith S.N."/>
            <person name="Svintozelskiy S."/>
            <person name="Yucha M.L."/>
            <person name="Manna D.P."/>
            <person name="Pidcock K.A."/>
            <person name="Laing C.E."/>
            <person name="Schaff J.E."/>
            <person name="Dashiell C.L."/>
            <person name="Macialek J.A."/>
            <person name="Anders K.R."/>
            <person name="Braun M.A."/>
            <person name="Delesalle V.A."/>
            <person name="Hughes L.E."/>
            <person name="Ware V.C."/>
            <person name="Bradley K.W."/>
            <person name="Barker L.P."/>
            <person name="Asai D.J."/>
            <person name="Bowman C.A."/>
            <person name="Russell D.A."/>
            <person name="Pope W.H."/>
            <person name="Jacobs-Sera D."/>
            <person name="Hendrix R.W."/>
            <person name="Hatfull G.F."/>
        </authorList>
    </citation>
    <scope>NUCLEOTIDE SEQUENCE [LARGE SCALE GENOMIC DNA]</scope>
</reference>
<dbReference type="InterPro" id="IPR000182">
    <property type="entry name" value="GNAT_dom"/>
</dbReference>
<gene>
    <name evidence="2" type="primary">192</name>
    <name evidence="2" type="ORF">PBI_JAY2JAY_192</name>
</gene>
<dbReference type="RefSeq" id="YP_009225878.1">
    <property type="nucleotide sequence ID" value="NC_029098.1"/>
</dbReference>
<dbReference type="Pfam" id="PF00583">
    <property type="entry name" value="Acetyltransf_1"/>
    <property type="match status" value="1"/>
</dbReference>
<organism evidence="2 3">
    <name type="scientific">Streptomyces phage Jay2Jay</name>
    <dbReference type="NCBI Taxonomy" id="1556290"/>
    <lineage>
        <taxon>Viruses</taxon>
        <taxon>Duplodnaviria</taxon>
        <taxon>Heunggongvirae</taxon>
        <taxon>Uroviricota</taxon>
        <taxon>Caudoviricetes</taxon>
        <taxon>Stanwilliamsviridae</taxon>
        <taxon>Boydwoodruffvirinae</taxon>
        <taxon>Samistivirus</taxon>
        <taxon>Samistivirus jay2jay</taxon>
    </lineage>
</organism>
<dbReference type="PROSITE" id="PS51186">
    <property type="entry name" value="GNAT"/>
    <property type="match status" value="1"/>
</dbReference>
<keyword evidence="3" id="KW-1185">Reference proteome</keyword>
<dbReference type="InterPro" id="IPR016181">
    <property type="entry name" value="Acyl_CoA_acyltransferase"/>
</dbReference>
<dbReference type="OrthoDB" id="13348at10239"/>
<feature type="domain" description="N-acetyltransferase" evidence="1">
    <location>
        <begin position="8"/>
        <end position="135"/>
    </location>
</feature>
<evidence type="ECO:0000259" key="1">
    <source>
        <dbReference type="PROSITE" id="PS51186"/>
    </source>
</evidence>
<dbReference type="EMBL" id="KM652554">
    <property type="protein sequence ID" value="AIW02651.1"/>
    <property type="molecule type" value="Genomic_DNA"/>
</dbReference>
<dbReference type="Gene3D" id="3.40.630.30">
    <property type="match status" value="1"/>
</dbReference>
<evidence type="ECO:0000313" key="3">
    <source>
        <dbReference type="Proteomes" id="UP000030200"/>
    </source>
</evidence>
<accession>A0A0A0RL08</accession>
<proteinExistence type="predicted"/>
<evidence type="ECO:0000313" key="2">
    <source>
        <dbReference type="EMBL" id="AIW02651.1"/>
    </source>
</evidence>
<dbReference type="GeneID" id="26796921"/>
<dbReference type="KEGG" id="vg:26796921"/>
<sequence>MRTKTVIKLVRNLTPAEYRKCYSLNLRWGGYMQEELMFARRGERGDAKAVLITESETDRLIAWSLLLPKDEQMIAHYYTRASCRRQGFGDRLMKSVQKVAPKPIVVPGEDIQSQRFFGKHKENLTITNVYSLYES</sequence>